<feature type="transmembrane region" description="Helical" evidence="8">
    <location>
        <begin position="224"/>
        <end position="244"/>
    </location>
</feature>
<evidence type="ECO:0000256" key="5">
    <source>
        <dbReference type="ARBA" id="ARBA00022989"/>
    </source>
</evidence>
<evidence type="ECO:0000256" key="1">
    <source>
        <dbReference type="ARBA" id="ARBA00004141"/>
    </source>
</evidence>
<gene>
    <name evidence="10" type="ORF">CBR_g54185</name>
</gene>
<feature type="transmembrane region" description="Helical" evidence="8">
    <location>
        <begin position="12"/>
        <end position="34"/>
    </location>
</feature>
<reference evidence="10 11" key="1">
    <citation type="journal article" date="2018" name="Cell">
        <title>The Chara Genome: Secondary Complexity and Implications for Plant Terrestrialization.</title>
        <authorList>
            <person name="Nishiyama T."/>
            <person name="Sakayama H."/>
            <person name="Vries J.D."/>
            <person name="Buschmann H."/>
            <person name="Saint-Marcoux D."/>
            <person name="Ullrich K.K."/>
            <person name="Haas F.B."/>
            <person name="Vanderstraeten L."/>
            <person name="Becker D."/>
            <person name="Lang D."/>
            <person name="Vosolsobe S."/>
            <person name="Rombauts S."/>
            <person name="Wilhelmsson P.K.I."/>
            <person name="Janitza P."/>
            <person name="Kern R."/>
            <person name="Heyl A."/>
            <person name="Rumpler F."/>
            <person name="Villalobos L.I.A.C."/>
            <person name="Clay J.M."/>
            <person name="Skokan R."/>
            <person name="Toyoda A."/>
            <person name="Suzuki Y."/>
            <person name="Kagoshima H."/>
            <person name="Schijlen E."/>
            <person name="Tajeshwar N."/>
            <person name="Catarino B."/>
            <person name="Hetherington A.J."/>
            <person name="Saltykova A."/>
            <person name="Bonnot C."/>
            <person name="Breuninger H."/>
            <person name="Symeonidi A."/>
            <person name="Radhakrishnan G.V."/>
            <person name="Van Nieuwerburgh F."/>
            <person name="Deforce D."/>
            <person name="Chang C."/>
            <person name="Karol K.G."/>
            <person name="Hedrich R."/>
            <person name="Ulvskov P."/>
            <person name="Glockner G."/>
            <person name="Delwiche C.F."/>
            <person name="Petrasek J."/>
            <person name="Van de Peer Y."/>
            <person name="Friml J."/>
            <person name="Beilby M."/>
            <person name="Dolan L."/>
            <person name="Kohara Y."/>
            <person name="Sugano S."/>
            <person name="Fujiyama A."/>
            <person name="Delaux P.-M."/>
            <person name="Quint M."/>
            <person name="TheiBen G."/>
            <person name="Hagemann M."/>
            <person name="Harholt J."/>
            <person name="Dunand C."/>
            <person name="Zachgo S."/>
            <person name="Langdale J."/>
            <person name="Maumus F."/>
            <person name="Straeten D.V.D."/>
            <person name="Gould S.B."/>
            <person name="Rensing S.A."/>
        </authorList>
    </citation>
    <scope>NUCLEOTIDE SEQUENCE [LARGE SCALE GENOMIC DNA]</scope>
    <source>
        <strain evidence="10 11">S276</strain>
    </source>
</reference>
<sequence length="380" mass="41024">MAINVFRFCTCLRVLGSFMVLVVLAIVGLSYYALVVVNYGPKLFEGVASLGLSIFVLAIFHLLLVMLLWTYFAVVLTDPGSVPPGWHPSSDEADVEASISSSMSSRVAMISAVGGVGSQAPSVGLEMGALHPTTSPSWAATNVVVGGYGSTAPSVGGMHVAGSERGMRIGGGILGEERVRFCRKCSANKPPRCHHCSVCGRCVLKMDHHCVWVANCVGARNYKFFLLFLAYTLLETTFVSLALLPPFIDFFRGDSLDHSGLPGAVATTFLVFLFNMAFAVSIISFLVMHATLVTSNTTTIEAYGKTSATPWPYDIGCRRNWQQVFGTKKLFWCVPLYSKEDLCLMPALRGLEFPCRTDLFDVQGGESQTSMSTTDPSSVS</sequence>
<dbReference type="OMA" id="XAFRSPV"/>
<protein>
    <recommendedName>
        <fullName evidence="8">S-acyltransferase</fullName>
        <ecNumber evidence="8">2.3.1.225</ecNumber>
    </recommendedName>
    <alternativeName>
        <fullName evidence="8">Palmitoyltransferase</fullName>
    </alternativeName>
</protein>
<dbReference type="OrthoDB" id="331948at2759"/>
<dbReference type="GO" id="GO:0016020">
    <property type="term" value="C:membrane"/>
    <property type="evidence" value="ECO:0007669"/>
    <property type="project" value="UniProtKB-SubCell"/>
</dbReference>
<dbReference type="AlphaFoldDB" id="A0A388K760"/>
<dbReference type="EMBL" id="BFEA01000067">
    <property type="protein sequence ID" value="GBG65894.1"/>
    <property type="molecule type" value="Genomic_DNA"/>
</dbReference>
<dbReference type="Pfam" id="PF01529">
    <property type="entry name" value="DHHC"/>
    <property type="match status" value="1"/>
</dbReference>
<dbReference type="InterPro" id="IPR039859">
    <property type="entry name" value="PFA4/ZDH16/20/ERF2-like"/>
</dbReference>
<evidence type="ECO:0000256" key="6">
    <source>
        <dbReference type="ARBA" id="ARBA00023136"/>
    </source>
</evidence>
<keyword evidence="7 8" id="KW-0012">Acyltransferase</keyword>
<evidence type="ECO:0000313" key="10">
    <source>
        <dbReference type="EMBL" id="GBG65894.1"/>
    </source>
</evidence>
<dbReference type="PROSITE" id="PS50216">
    <property type="entry name" value="DHHC"/>
    <property type="match status" value="1"/>
</dbReference>
<comment type="catalytic activity">
    <reaction evidence="8">
        <text>L-cysteinyl-[protein] + hexadecanoyl-CoA = S-hexadecanoyl-L-cysteinyl-[protein] + CoA</text>
        <dbReference type="Rhea" id="RHEA:36683"/>
        <dbReference type="Rhea" id="RHEA-COMP:10131"/>
        <dbReference type="Rhea" id="RHEA-COMP:11032"/>
        <dbReference type="ChEBI" id="CHEBI:29950"/>
        <dbReference type="ChEBI" id="CHEBI:57287"/>
        <dbReference type="ChEBI" id="CHEBI:57379"/>
        <dbReference type="ChEBI" id="CHEBI:74151"/>
        <dbReference type="EC" id="2.3.1.225"/>
    </reaction>
</comment>
<keyword evidence="11" id="KW-1185">Reference proteome</keyword>
<name>A0A388K760_CHABU</name>
<proteinExistence type="inferred from homology"/>
<dbReference type="EC" id="2.3.1.225" evidence="8"/>
<comment type="caution">
    <text evidence="10">The sequence shown here is derived from an EMBL/GenBank/DDBJ whole genome shotgun (WGS) entry which is preliminary data.</text>
</comment>
<keyword evidence="6 8" id="KW-0472">Membrane</keyword>
<organism evidence="10 11">
    <name type="scientific">Chara braunii</name>
    <name type="common">Braun's stonewort</name>
    <dbReference type="NCBI Taxonomy" id="69332"/>
    <lineage>
        <taxon>Eukaryota</taxon>
        <taxon>Viridiplantae</taxon>
        <taxon>Streptophyta</taxon>
        <taxon>Charophyceae</taxon>
        <taxon>Charales</taxon>
        <taxon>Characeae</taxon>
        <taxon>Chara</taxon>
    </lineage>
</organism>
<keyword evidence="3 8" id="KW-0808">Transferase</keyword>
<evidence type="ECO:0000313" key="11">
    <source>
        <dbReference type="Proteomes" id="UP000265515"/>
    </source>
</evidence>
<comment type="similarity">
    <text evidence="2 8">Belongs to the DHHC palmitoyltransferase family.</text>
</comment>
<evidence type="ECO:0000256" key="8">
    <source>
        <dbReference type="RuleBase" id="RU079119"/>
    </source>
</evidence>
<feature type="domain" description="Palmitoyltransferase DHHC" evidence="9">
    <location>
        <begin position="178"/>
        <end position="303"/>
    </location>
</feature>
<evidence type="ECO:0000256" key="4">
    <source>
        <dbReference type="ARBA" id="ARBA00022692"/>
    </source>
</evidence>
<evidence type="ECO:0000259" key="9">
    <source>
        <dbReference type="Pfam" id="PF01529"/>
    </source>
</evidence>
<comment type="subcellular location">
    <subcellularLocation>
        <location evidence="1">Membrane</location>
        <topology evidence="1">Multi-pass membrane protein</topology>
    </subcellularLocation>
</comment>
<dbReference type="Proteomes" id="UP000265515">
    <property type="component" value="Unassembled WGS sequence"/>
</dbReference>
<dbReference type="InterPro" id="IPR001594">
    <property type="entry name" value="Palmitoyltrfase_DHHC"/>
</dbReference>
<accession>A0A388K760</accession>
<feature type="transmembrane region" description="Helical" evidence="8">
    <location>
        <begin position="54"/>
        <end position="76"/>
    </location>
</feature>
<dbReference type="Gramene" id="GBG65894">
    <property type="protein sequence ID" value="GBG65894"/>
    <property type="gene ID" value="CBR_g54185"/>
</dbReference>
<evidence type="ECO:0000256" key="3">
    <source>
        <dbReference type="ARBA" id="ARBA00022679"/>
    </source>
</evidence>
<keyword evidence="4 8" id="KW-0812">Transmembrane</keyword>
<dbReference type="PANTHER" id="PTHR12246">
    <property type="entry name" value="PALMITOYLTRANSFERASE ZDHHC16"/>
    <property type="match status" value="1"/>
</dbReference>
<comment type="domain">
    <text evidence="8">The DHHC domain is required for palmitoyltransferase activity.</text>
</comment>
<dbReference type="STRING" id="69332.A0A388K760"/>
<keyword evidence="5 8" id="KW-1133">Transmembrane helix</keyword>
<evidence type="ECO:0000256" key="7">
    <source>
        <dbReference type="ARBA" id="ARBA00023315"/>
    </source>
</evidence>
<evidence type="ECO:0000256" key="2">
    <source>
        <dbReference type="ARBA" id="ARBA00008574"/>
    </source>
</evidence>
<feature type="transmembrane region" description="Helical" evidence="8">
    <location>
        <begin position="264"/>
        <end position="287"/>
    </location>
</feature>
<dbReference type="GO" id="GO:0019706">
    <property type="term" value="F:protein-cysteine S-palmitoyltransferase activity"/>
    <property type="evidence" value="ECO:0007669"/>
    <property type="project" value="UniProtKB-EC"/>
</dbReference>